<sequence>MEPHRNAIRCLSFHPWTGRDRCWTLSFATGIPGQYANCMIFRSRARAMEKNVDRMSPTKKLSKESAVRWDESISYYCTLKGLSPISRSVVMAFCTASEALAYLEKLSNISLSTSGHLMVEKNLEKILEFCRTILSMIEATVSSSSFKGQGLAILSEWIFPEYLAEISNSKAATCSALEHMAN</sequence>
<evidence type="ECO:0000313" key="1">
    <source>
        <dbReference type="EMBL" id="KGG50222.1"/>
    </source>
</evidence>
<dbReference type="Proteomes" id="UP000029725">
    <property type="component" value="Unassembled WGS sequence"/>
</dbReference>
<keyword evidence="2" id="KW-1185">Reference proteome</keyword>
<protein>
    <submittedName>
        <fullName evidence="1">Uncharacterized protein</fullName>
    </submittedName>
</protein>
<gene>
    <name evidence="1" type="ORF">DI09_7p10</name>
</gene>
<dbReference type="HOGENOM" id="CLU_1482337_0_0_1"/>
<reference evidence="1 2" key="1">
    <citation type="submission" date="2014-04" db="EMBL/GenBank/DDBJ databases">
        <title>A new species of microsporidia sheds light on the evolution of extreme parasitism.</title>
        <authorList>
            <person name="Haag K.L."/>
            <person name="James T.Y."/>
            <person name="Larsson R."/>
            <person name="Schaer T.M."/>
            <person name="Refardt D."/>
            <person name="Pombert J.-F."/>
            <person name="Ebert D."/>
        </authorList>
    </citation>
    <scope>NUCLEOTIDE SEQUENCE [LARGE SCALE GENOMIC DNA]</scope>
    <source>
        <strain evidence="1 2">UGP3</strain>
        <tissue evidence="1">Spores</tissue>
    </source>
</reference>
<organism evidence="1 2">
    <name type="scientific">Mitosporidium daphniae</name>
    <dbReference type="NCBI Taxonomy" id="1485682"/>
    <lineage>
        <taxon>Eukaryota</taxon>
        <taxon>Fungi</taxon>
        <taxon>Fungi incertae sedis</taxon>
        <taxon>Microsporidia</taxon>
        <taxon>Mitosporidium</taxon>
    </lineage>
</organism>
<evidence type="ECO:0000313" key="2">
    <source>
        <dbReference type="Proteomes" id="UP000029725"/>
    </source>
</evidence>
<dbReference type="AlphaFoldDB" id="A0A098VM98"/>
<dbReference type="GeneID" id="25260837"/>
<accession>A0A098VM98</accession>
<dbReference type="VEuPathDB" id="MicrosporidiaDB:DI09_7p10"/>
<dbReference type="RefSeq" id="XP_013236705.1">
    <property type="nucleotide sequence ID" value="XM_013381251.1"/>
</dbReference>
<dbReference type="EMBL" id="JMKJ01000590">
    <property type="protein sequence ID" value="KGG50222.1"/>
    <property type="molecule type" value="Genomic_DNA"/>
</dbReference>
<proteinExistence type="predicted"/>
<name>A0A098VM98_9MICR</name>
<comment type="caution">
    <text evidence="1">The sequence shown here is derived from an EMBL/GenBank/DDBJ whole genome shotgun (WGS) entry which is preliminary data.</text>
</comment>